<sequence>MGEVIEVSDGTVREVGVGSAGMRHIAKRYPVEEGLEAGTTKQTGKPYLEEEK</sequence>
<organism evidence="1">
    <name type="scientific">marine sediment metagenome</name>
    <dbReference type="NCBI Taxonomy" id="412755"/>
    <lineage>
        <taxon>unclassified sequences</taxon>
        <taxon>metagenomes</taxon>
        <taxon>ecological metagenomes</taxon>
    </lineage>
</organism>
<evidence type="ECO:0000313" key="1">
    <source>
        <dbReference type="EMBL" id="KKL81597.1"/>
    </source>
</evidence>
<accession>A0A0F9I2M3</accession>
<proteinExistence type="predicted"/>
<name>A0A0F9I2M3_9ZZZZ</name>
<comment type="caution">
    <text evidence="1">The sequence shown here is derived from an EMBL/GenBank/DDBJ whole genome shotgun (WGS) entry which is preliminary data.</text>
</comment>
<dbReference type="AlphaFoldDB" id="A0A0F9I2M3"/>
<dbReference type="EMBL" id="LAZR01022519">
    <property type="protein sequence ID" value="KKL81597.1"/>
    <property type="molecule type" value="Genomic_DNA"/>
</dbReference>
<reference evidence="1" key="1">
    <citation type="journal article" date="2015" name="Nature">
        <title>Complex archaea that bridge the gap between prokaryotes and eukaryotes.</title>
        <authorList>
            <person name="Spang A."/>
            <person name="Saw J.H."/>
            <person name="Jorgensen S.L."/>
            <person name="Zaremba-Niedzwiedzka K."/>
            <person name="Martijn J."/>
            <person name="Lind A.E."/>
            <person name="van Eijk R."/>
            <person name="Schleper C."/>
            <person name="Guy L."/>
            <person name="Ettema T.J."/>
        </authorList>
    </citation>
    <scope>NUCLEOTIDE SEQUENCE</scope>
</reference>
<gene>
    <name evidence="1" type="ORF">LCGC14_1993190</name>
</gene>
<protein>
    <submittedName>
        <fullName evidence="1">Uncharacterized protein</fullName>
    </submittedName>
</protein>